<reference evidence="4 5" key="1">
    <citation type="submission" date="2015-09" db="EMBL/GenBank/DDBJ databases">
        <title>Draft genome of the scarab beetle Oryctes borbonicus.</title>
        <authorList>
            <person name="Meyer J.M."/>
            <person name="Markov G.V."/>
            <person name="Baskaran P."/>
            <person name="Herrmann M."/>
            <person name="Sommer R.J."/>
            <person name="Roedelsperger C."/>
        </authorList>
    </citation>
    <scope>NUCLEOTIDE SEQUENCE [LARGE SCALE GENOMIC DNA]</scope>
    <source>
        <strain evidence="4">OB123</strain>
        <tissue evidence="4">Whole animal</tissue>
    </source>
</reference>
<feature type="coiled-coil region" evidence="3">
    <location>
        <begin position="16"/>
        <end position="50"/>
    </location>
</feature>
<dbReference type="GO" id="GO:0004860">
    <property type="term" value="F:protein kinase inhibitor activity"/>
    <property type="evidence" value="ECO:0007669"/>
    <property type="project" value="TreeGrafter"/>
</dbReference>
<accession>A0A0T6AV14</accession>
<proteinExistence type="inferred from homology"/>
<dbReference type="AlphaFoldDB" id="A0A0T6AV14"/>
<keyword evidence="5" id="KW-1185">Reference proteome</keyword>
<dbReference type="InterPro" id="IPR007940">
    <property type="entry name" value="SH3BP5"/>
</dbReference>
<evidence type="ECO:0008006" key="6">
    <source>
        <dbReference type="Google" id="ProtNLM"/>
    </source>
</evidence>
<evidence type="ECO:0000313" key="4">
    <source>
        <dbReference type="EMBL" id="KRT78956.1"/>
    </source>
</evidence>
<gene>
    <name evidence="4" type="ORF">AMK59_7351</name>
</gene>
<sequence>KMESEVTSDNDLDPRIQIELENLNKATDEINKLEIELDEANTAFRMLLNESTRRLKVLSKKLGGCIEKARPYYDALEIAKSAQLECQKAAVLFRRANEIHAAAKETVALAEQRFLSTEDNLEFDNAWQEMLNHATMKVMDAENEKAESGREHQQRAVLFNAAEQKVQQLEDRLRRHVIKSRPYFEEKVLCQDQLNTQKERIESLKQDICKVKFSYSQSLKNLEHISNEIHMKRNSMNLSCLDTDILNSPREPGVGAELSSGDTAKIKNCLLPDYILELDKCEIHSVGSCSGTMSSAVSEKDISETVDEEYLDKLKLKVKELAVRPIEGGEGQSTDGVWENELKTTVDKLDHMMLMKECAQNLTEYKTELHNNSPKRFENLDGVR</sequence>
<dbReference type="PANTHER" id="PTHR19423:SF1">
    <property type="entry name" value="SH3 DOMAIN-BINDING PROTEIN 5"/>
    <property type="match status" value="1"/>
</dbReference>
<dbReference type="GO" id="GO:0035556">
    <property type="term" value="P:intracellular signal transduction"/>
    <property type="evidence" value="ECO:0007669"/>
    <property type="project" value="InterPro"/>
</dbReference>
<dbReference type="Pfam" id="PF05276">
    <property type="entry name" value="SH3BP5"/>
    <property type="match status" value="1"/>
</dbReference>
<dbReference type="OrthoDB" id="446789at2759"/>
<evidence type="ECO:0000256" key="1">
    <source>
        <dbReference type="ARBA" id="ARBA00007796"/>
    </source>
</evidence>
<keyword evidence="2 3" id="KW-0175">Coiled coil</keyword>
<dbReference type="Proteomes" id="UP000051574">
    <property type="component" value="Unassembled WGS sequence"/>
</dbReference>
<comment type="caution">
    <text evidence="4">The sequence shown here is derived from an EMBL/GenBank/DDBJ whole genome shotgun (WGS) entry which is preliminary data.</text>
</comment>
<evidence type="ECO:0000313" key="5">
    <source>
        <dbReference type="Proteomes" id="UP000051574"/>
    </source>
</evidence>
<evidence type="ECO:0000256" key="3">
    <source>
        <dbReference type="SAM" id="Coils"/>
    </source>
</evidence>
<feature type="non-terminal residue" evidence="4">
    <location>
        <position position="1"/>
    </location>
</feature>
<name>A0A0T6AV14_9SCAR</name>
<dbReference type="GO" id="GO:0005737">
    <property type="term" value="C:cytoplasm"/>
    <property type="evidence" value="ECO:0007669"/>
    <property type="project" value="TreeGrafter"/>
</dbReference>
<evidence type="ECO:0000256" key="2">
    <source>
        <dbReference type="ARBA" id="ARBA00023054"/>
    </source>
</evidence>
<organism evidence="4 5">
    <name type="scientific">Oryctes borbonicus</name>
    <dbReference type="NCBI Taxonomy" id="1629725"/>
    <lineage>
        <taxon>Eukaryota</taxon>
        <taxon>Metazoa</taxon>
        <taxon>Ecdysozoa</taxon>
        <taxon>Arthropoda</taxon>
        <taxon>Hexapoda</taxon>
        <taxon>Insecta</taxon>
        <taxon>Pterygota</taxon>
        <taxon>Neoptera</taxon>
        <taxon>Endopterygota</taxon>
        <taxon>Coleoptera</taxon>
        <taxon>Polyphaga</taxon>
        <taxon>Scarabaeiformia</taxon>
        <taxon>Scarabaeidae</taxon>
        <taxon>Dynastinae</taxon>
        <taxon>Oryctes</taxon>
    </lineage>
</organism>
<protein>
    <recommendedName>
        <fullName evidence="6">SH3 domain-binding protein 5</fullName>
    </recommendedName>
</protein>
<dbReference type="EMBL" id="LJIG01022741">
    <property type="protein sequence ID" value="KRT78956.1"/>
    <property type="molecule type" value="Genomic_DNA"/>
</dbReference>
<dbReference type="PANTHER" id="PTHR19423">
    <property type="entry name" value="SH3 DOMAIN-BINDING PROTEIN 5"/>
    <property type="match status" value="1"/>
</dbReference>
<feature type="coiled-coil region" evidence="3">
    <location>
        <begin position="159"/>
        <end position="207"/>
    </location>
</feature>
<comment type="similarity">
    <text evidence="1">Belongs to the SH3BP5 family.</text>
</comment>